<feature type="transmembrane region" description="Helical" evidence="9">
    <location>
        <begin position="60"/>
        <end position="79"/>
    </location>
</feature>
<dbReference type="GeneTree" id="ENSGT01010000222320"/>
<reference evidence="11" key="1">
    <citation type="submission" date="2019-08" db="EMBL/GenBank/DDBJ databases">
        <title>Phocoena sinus (Vaquita) genome, mPhoSin1, primary haplotype.</title>
        <authorList>
            <person name="Morin P."/>
            <person name="Mountcastle J."/>
            <person name="Fungtammasan C."/>
            <person name="Rhie A."/>
            <person name="Rojas-Bracho L."/>
            <person name="Smith C.R."/>
            <person name="Taylor B.L."/>
            <person name="Gulland F.M.D."/>
            <person name="Musser W."/>
            <person name="Houck M."/>
            <person name="Haase B."/>
            <person name="Paez S."/>
            <person name="Howe K."/>
            <person name="Torrance J."/>
            <person name="Formenti G."/>
            <person name="Phillippy A."/>
            <person name="Ryder O."/>
            <person name="Jarvis E.D."/>
            <person name="Fedrigo O."/>
        </authorList>
    </citation>
    <scope>NUCLEOTIDE SEQUENCE [LARGE SCALE GENOMIC DNA]</scope>
</reference>
<dbReference type="Ensembl" id="ENSPSNT00000024841.1">
    <property type="protein sequence ID" value="ENSPSNP00000022084.1"/>
    <property type="gene ID" value="ENSPSNG00000016036.1"/>
</dbReference>
<evidence type="ECO:0000256" key="2">
    <source>
        <dbReference type="ARBA" id="ARBA00004141"/>
    </source>
</evidence>
<dbReference type="Gene3D" id="1.20.1070.10">
    <property type="entry name" value="Rhodopsin 7-helix transmembrane proteins"/>
    <property type="match status" value="1"/>
</dbReference>
<evidence type="ECO:0000256" key="4">
    <source>
        <dbReference type="ARBA" id="ARBA00022989"/>
    </source>
</evidence>
<keyword evidence="4 9" id="KW-1133">Transmembrane helix</keyword>
<evidence type="ECO:0000256" key="5">
    <source>
        <dbReference type="ARBA" id="ARBA00023040"/>
    </source>
</evidence>
<dbReference type="Proteomes" id="UP000694554">
    <property type="component" value="Chromosome 8"/>
</dbReference>
<evidence type="ECO:0000259" key="10">
    <source>
        <dbReference type="PROSITE" id="PS50262"/>
    </source>
</evidence>
<dbReference type="PANTHER" id="PTHR48018">
    <property type="entry name" value="OLFACTORY RECEPTOR"/>
    <property type="match status" value="1"/>
</dbReference>
<reference evidence="11" key="3">
    <citation type="submission" date="2025-09" db="UniProtKB">
        <authorList>
            <consortium name="Ensembl"/>
        </authorList>
    </citation>
    <scope>IDENTIFICATION</scope>
</reference>
<comment type="function">
    <text evidence="1">Putative odorant or sperm cell receptor.</text>
</comment>
<reference evidence="11" key="2">
    <citation type="submission" date="2025-08" db="UniProtKB">
        <authorList>
            <consortium name="Ensembl"/>
        </authorList>
    </citation>
    <scope>IDENTIFICATION</scope>
</reference>
<evidence type="ECO:0000256" key="1">
    <source>
        <dbReference type="ARBA" id="ARBA00003929"/>
    </source>
</evidence>
<feature type="transmembrane region" description="Helical" evidence="9">
    <location>
        <begin position="244"/>
        <end position="263"/>
    </location>
</feature>
<feature type="domain" description="G-protein coupled receptors family 1 profile" evidence="10">
    <location>
        <begin position="42"/>
        <end position="210"/>
    </location>
</feature>
<feature type="transmembrane region" description="Helical" evidence="9">
    <location>
        <begin position="125"/>
        <end position="143"/>
    </location>
</feature>
<evidence type="ECO:0000256" key="8">
    <source>
        <dbReference type="ARBA" id="ARBA00023224"/>
    </source>
</evidence>
<feature type="transmembrane region" description="Helical" evidence="9">
    <location>
        <begin position="28"/>
        <end position="48"/>
    </location>
</feature>
<sequence length="320" mass="35889">PSFRNFHSKESRFILVGLTDQSQLQIPLFFLFLLNCMVTVVGNLSLIHQICLNFHLHTPMYFLVFNLSFMDLYHSLVITPKLLMSFVSENIISFAGCMTLLAMAYDRCVSICKPLLYTVTMSPQVSSLLMFGSYVMVFAGAMVHTGHMVRLSFCDSSINNHYMCDIFPLLQLSCSSTDASELVDSIIVSTVVIICRFIIFVSYALIVSSILHISSAQGWSKALSTCGSHIITTFSDGSVGQGKFFLVFYTNVVPMLNLLIYSLRNKDRLSLIPAPFHTTSHFASFHVLFIHQHECGLMQPPLFVFPKNNVNIALSVFLTI</sequence>
<keyword evidence="6 9" id="KW-0472">Membrane</keyword>
<protein>
    <recommendedName>
        <fullName evidence="10">G-protein coupled receptors family 1 profile domain-containing protein</fullName>
    </recommendedName>
</protein>
<dbReference type="PROSITE" id="PS50262">
    <property type="entry name" value="G_PROTEIN_RECEP_F1_2"/>
    <property type="match status" value="1"/>
</dbReference>
<dbReference type="AlphaFoldDB" id="A0A8C9E6W2"/>
<evidence type="ECO:0000256" key="6">
    <source>
        <dbReference type="ARBA" id="ARBA00023136"/>
    </source>
</evidence>
<evidence type="ECO:0000256" key="3">
    <source>
        <dbReference type="ARBA" id="ARBA00022692"/>
    </source>
</evidence>
<dbReference type="PROSITE" id="PS00237">
    <property type="entry name" value="G_PROTEIN_RECEP_F1_1"/>
    <property type="match status" value="1"/>
</dbReference>
<dbReference type="SUPFAM" id="SSF81321">
    <property type="entry name" value="Family A G protein-coupled receptor-like"/>
    <property type="match status" value="1"/>
</dbReference>
<dbReference type="GO" id="GO:0016020">
    <property type="term" value="C:membrane"/>
    <property type="evidence" value="ECO:0007669"/>
    <property type="project" value="UniProtKB-SubCell"/>
</dbReference>
<name>A0A8C9E6W2_PHOSS</name>
<dbReference type="InterPro" id="IPR000276">
    <property type="entry name" value="GPCR_Rhodpsn"/>
</dbReference>
<keyword evidence="7" id="KW-0675">Receptor</keyword>
<organism evidence="11 12">
    <name type="scientific">Phocoena sinus</name>
    <name type="common">Vaquita</name>
    <dbReference type="NCBI Taxonomy" id="42100"/>
    <lineage>
        <taxon>Eukaryota</taxon>
        <taxon>Metazoa</taxon>
        <taxon>Chordata</taxon>
        <taxon>Craniata</taxon>
        <taxon>Vertebrata</taxon>
        <taxon>Euteleostomi</taxon>
        <taxon>Mammalia</taxon>
        <taxon>Eutheria</taxon>
        <taxon>Laurasiatheria</taxon>
        <taxon>Artiodactyla</taxon>
        <taxon>Whippomorpha</taxon>
        <taxon>Cetacea</taxon>
        <taxon>Odontoceti</taxon>
        <taxon>Phocoenidae</taxon>
        <taxon>Phocoena</taxon>
    </lineage>
</organism>
<keyword evidence="12" id="KW-1185">Reference proteome</keyword>
<keyword evidence="5" id="KW-0297">G-protein coupled receptor</keyword>
<evidence type="ECO:0000256" key="9">
    <source>
        <dbReference type="SAM" id="Phobius"/>
    </source>
</evidence>
<proteinExistence type="predicted"/>
<keyword evidence="3 9" id="KW-0812">Transmembrane</keyword>
<dbReference type="InterPro" id="IPR017452">
    <property type="entry name" value="GPCR_Rhodpsn_7TM"/>
</dbReference>
<feature type="transmembrane region" description="Helical" evidence="9">
    <location>
        <begin position="86"/>
        <end position="105"/>
    </location>
</feature>
<keyword evidence="8" id="KW-0807">Transducer</keyword>
<evidence type="ECO:0000256" key="7">
    <source>
        <dbReference type="ARBA" id="ARBA00023170"/>
    </source>
</evidence>
<dbReference type="InterPro" id="IPR000725">
    <property type="entry name" value="Olfact_rcpt"/>
</dbReference>
<evidence type="ECO:0000313" key="11">
    <source>
        <dbReference type="Ensembl" id="ENSPSNP00000022084.1"/>
    </source>
</evidence>
<dbReference type="GO" id="GO:0004984">
    <property type="term" value="F:olfactory receptor activity"/>
    <property type="evidence" value="ECO:0007669"/>
    <property type="project" value="InterPro"/>
</dbReference>
<dbReference type="Pfam" id="PF13853">
    <property type="entry name" value="7tm_4"/>
    <property type="match status" value="1"/>
</dbReference>
<evidence type="ECO:0000313" key="12">
    <source>
        <dbReference type="Proteomes" id="UP000694554"/>
    </source>
</evidence>
<dbReference type="GO" id="GO:0004930">
    <property type="term" value="F:G protein-coupled receptor activity"/>
    <property type="evidence" value="ECO:0007669"/>
    <property type="project" value="UniProtKB-KW"/>
</dbReference>
<accession>A0A8C9E6W2</accession>
<feature type="transmembrane region" description="Helical" evidence="9">
    <location>
        <begin position="186"/>
        <end position="211"/>
    </location>
</feature>
<comment type="subcellular location">
    <subcellularLocation>
        <location evidence="2">Membrane</location>
        <topology evidence="2">Multi-pass membrane protein</topology>
    </subcellularLocation>
</comment>